<evidence type="ECO:0000256" key="2">
    <source>
        <dbReference type="ARBA" id="ARBA00022801"/>
    </source>
</evidence>
<protein>
    <recommendedName>
        <fullName evidence="3">Carboxylic ester hydrolase</fullName>
        <ecNumber evidence="3">3.1.1.-</ecNumber>
    </recommendedName>
</protein>
<dbReference type="InterPro" id="IPR002018">
    <property type="entry name" value="CarbesteraseB"/>
</dbReference>
<sequence>MRPFTFIFVSLLEVAIIRFGAVNAAGSQSKGRSLSLLFENDGNFTNFANKPSALLFYDALTATDAQTACKAVNERLLPSQEFSAFSNQLSYLAYNGDLRRDAKFWVQGTSRNVVAVSPFTNTTITNTPQIAQFGYLCTNSAPHTSQVDTDFSSSPRTNVTSQGVVFVGTRDHLTFRFMGIPYAQPPIGKLRFQYTAKLSNTAKIVDGTRFKPACPQTGNFTTPVWNPQGFLFPSSLYLNIYTPFIPSNPSNTSVKPRPVIFWIHGGTNYRGTGSDRTFDGGSLVSRGDVVVVTINYRLGMLGFLALNDGVVKGNYALADKISALQWTKDNIAAFGGDPRNITIMGHSAGGWSIVDLLRSPKAAGLFQGALSQSGGASTFLTQKQAEAQFAPSISPFCSGTGKKRLQCLQSLSVQTIQNITDQLFWESVQDGVFIVNQTVPQVSQGPGAVNDVPFLTGFMPDEYQSLLGDAISPNATDFNASLTTAVGSDVAQAVLKSGLWVINDKFTVYNATINVHSDTTLTCPAVSMIHAAARSNAFPSLYVYVMQRAYGEFQFNPFNLCTFPVGQPQPYYRCHAGDLYEVFGTYYFFNQPPREDNDFYYTALVQDLWTSFARTHDPNPSLALLKARGPAYGSTLNLLQQTGWVWPKFENGNQVLASLEYPQLGIQQGLPDDENGSKLLR</sequence>
<proteinExistence type="inferred from homology"/>
<evidence type="ECO:0000256" key="1">
    <source>
        <dbReference type="ARBA" id="ARBA00005964"/>
    </source>
</evidence>
<keyword evidence="3" id="KW-0732">Signal</keyword>
<dbReference type="InterPro" id="IPR050309">
    <property type="entry name" value="Type-B_Carboxylest/Lipase"/>
</dbReference>
<evidence type="ECO:0000313" key="6">
    <source>
        <dbReference type="Proteomes" id="UP000559256"/>
    </source>
</evidence>
<dbReference type="Pfam" id="PF00135">
    <property type="entry name" value="COesterase"/>
    <property type="match status" value="1"/>
</dbReference>
<dbReference type="AlphaFoldDB" id="A0A8H5GWG2"/>
<dbReference type="EC" id="3.1.1.-" evidence="3"/>
<feature type="signal peptide" evidence="3">
    <location>
        <begin position="1"/>
        <end position="24"/>
    </location>
</feature>
<dbReference type="InterPro" id="IPR019826">
    <property type="entry name" value="Carboxylesterase_B_AS"/>
</dbReference>
<dbReference type="OrthoDB" id="408631at2759"/>
<gene>
    <name evidence="5" type="ORF">D9758_005066</name>
</gene>
<dbReference type="Proteomes" id="UP000559256">
    <property type="component" value="Unassembled WGS sequence"/>
</dbReference>
<dbReference type="PANTHER" id="PTHR11559">
    <property type="entry name" value="CARBOXYLESTERASE"/>
    <property type="match status" value="1"/>
</dbReference>
<dbReference type="PROSITE" id="PS00122">
    <property type="entry name" value="CARBOXYLESTERASE_B_1"/>
    <property type="match status" value="1"/>
</dbReference>
<organism evidence="5 6">
    <name type="scientific">Tetrapyrgos nigripes</name>
    <dbReference type="NCBI Taxonomy" id="182062"/>
    <lineage>
        <taxon>Eukaryota</taxon>
        <taxon>Fungi</taxon>
        <taxon>Dikarya</taxon>
        <taxon>Basidiomycota</taxon>
        <taxon>Agaricomycotina</taxon>
        <taxon>Agaricomycetes</taxon>
        <taxon>Agaricomycetidae</taxon>
        <taxon>Agaricales</taxon>
        <taxon>Marasmiineae</taxon>
        <taxon>Marasmiaceae</taxon>
        <taxon>Tetrapyrgos</taxon>
    </lineage>
</organism>
<reference evidence="5 6" key="1">
    <citation type="journal article" date="2020" name="ISME J.">
        <title>Uncovering the hidden diversity of litter-decomposition mechanisms in mushroom-forming fungi.</title>
        <authorList>
            <person name="Floudas D."/>
            <person name="Bentzer J."/>
            <person name="Ahren D."/>
            <person name="Johansson T."/>
            <person name="Persson P."/>
            <person name="Tunlid A."/>
        </authorList>
    </citation>
    <scope>NUCLEOTIDE SEQUENCE [LARGE SCALE GENOMIC DNA]</scope>
    <source>
        <strain evidence="5 6">CBS 291.85</strain>
    </source>
</reference>
<feature type="chain" id="PRO_5034884304" description="Carboxylic ester hydrolase" evidence="3">
    <location>
        <begin position="25"/>
        <end position="681"/>
    </location>
</feature>
<dbReference type="EMBL" id="JAACJM010000006">
    <property type="protein sequence ID" value="KAF5372239.1"/>
    <property type="molecule type" value="Genomic_DNA"/>
</dbReference>
<dbReference type="GO" id="GO:0016787">
    <property type="term" value="F:hydrolase activity"/>
    <property type="evidence" value="ECO:0007669"/>
    <property type="project" value="UniProtKB-KW"/>
</dbReference>
<comment type="caution">
    <text evidence="5">The sequence shown here is derived from an EMBL/GenBank/DDBJ whole genome shotgun (WGS) entry which is preliminary data.</text>
</comment>
<dbReference type="Gene3D" id="3.40.50.1820">
    <property type="entry name" value="alpha/beta hydrolase"/>
    <property type="match status" value="1"/>
</dbReference>
<keyword evidence="6" id="KW-1185">Reference proteome</keyword>
<dbReference type="SUPFAM" id="SSF53474">
    <property type="entry name" value="alpha/beta-Hydrolases"/>
    <property type="match status" value="1"/>
</dbReference>
<comment type="similarity">
    <text evidence="1 3">Belongs to the type-B carboxylesterase/lipase family.</text>
</comment>
<name>A0A8H5GWG2_9AGAR</name>
<evidence type="ECO:0000259" key="4">
    <source>
        <dbReference type="Pfam" id="PF00135"/>
    </source>
</evidence>
<evidence type="ECO:0000256" key="3">
    <source>
        <dbReference type="RuleBase" id="RU361235"/>
    </source>
</evidence>
<feature type="domain" description="Carboxylesterase type B" evidence="4">
    <location>
        <begin position="176"/>
        <end position="663"/>
    </location>
</feature>
<keyword evidence="2 3" id="KW-0378">Hydrolase</keyword>
<accession>A0A8H5GWG2</accession>
<dbReference type="InterPro" id="IPR029058">
    <property type="entry name" value="AB_hydrolase_fold"/>
</dbReference>
<evidence type="ECO:0000313" key="5">
    <source>
        <dbReference type="EMBL" id="KAF5372239.1"/>
    </source>
</evidence>